<proteinExistence type="predicted"/>
<dbReference type="InterPro" id="IPR036770">
    <property type="entry name" value="Ankyrin_rpt-contain_sf"/>
</dbReference>
<dbReference type="Gene3D" id="2.170.270.10">
    <property type="entry name" value="SET domain"/>
    <property type="match status" value="1"/>
</dbReference>
<dbReference type="EMBL" id="JASPKZ010003797">
    <property type="protein sequence ID" value="KAJ9592901.1"/>
    <property type="molecule type" value="Genomic_DNA"/>
</dbReference>
<dbReference type="PROSITE" id="PS50280">
    <property type="entry name" value="SET"/>
    <property type="match status" value="1"/>
</dbReference>
<dbReference type="GO" id="GO:0000122">
    <property type="term" value="P:negative regulation of transcription by RNA polymerase II"/>
    <property type="evidence" value="ECO:0007669"/>
    <property type="project" value="TreeGrafter"/>
</dbReference>
<dbReference type="GO" id="GO:0046974">
    <property type="term" value="F:histone H3K9 methyltransferase activity"/>
    <property type="evidence" value="ECO:0007669"/>
    <property type="project" value="TreeGrafter"/>
</dbReference>
<feature type="region of interest" description="Disordered" evidence="6">
    <location>
        <begin position="1"/>
        <end position="28"/>
    </location>
</feature>
<sequence length="626" mass="69609">QLQERVPSAKMSFSSSRGSGIDTVRETSSPILPPELLTSEVSSPLLDKDKLAQLLNVACSMHKPTLPTPRYSLKSLHQAAKSGNAEKLIHILGSGLNPNHVFRECSMGTALHAACAGGHLSVVHILLQAGANTDVLDRDQNTPLMLAAVANHNAVVKYLVKAGANVMLKGCDGMTALHLAAKAGNVESCHYLLAVTNNARSFIDSVDDGGWTPLVWAAEHCHVDVARYLMQKRADPLIRDIEQNIALHWSAFSGSVDISEMLLNYGCEVNSTNVHGDTPLHIGARQNMYNCVLLLLARGARVDITNKAGDSPLDCCIAENNDCFVAINLNIQLKAIVANPRQRTQQILTNDISRGQEQNPIQCVNVEDDEGEPTDFVYVSQNCFTSNISVDRTITSLQSCKCTDFCSTVNCHCSNISLKCWYDDQGRLLPDFNYADPPMLFECNQACMCNRILCHNRVVQHGLTARFQLFRTKDKGWGVRTLRAISKGTYVCEYIGEIISDCEADHREDDSYLFDLDNRDGETYCIDARHYGNVARFINHMCVPNLLPVRVFIEHQDLHFPRIAFFANRDIEADEELGHFYMYNKLRRKFSSSNELLSKLPSGVLLNESFSKLPSVVFLKNFVIKL</sequence>
<evidence type="ECO:0000256" key="2">
    <source>
        <dbReference type="ARBA" id="ARBA00022454"/>
    </source>
</evidence>
<dbReference type="InterPro" id="IPR046341">
    <property type="entry name" value="SET_dom_sf"/>
</dbReference>
<dbReference type="InterPro" id="IPR002110">
    <property type="entry name" value="Ankyrin_rpt"/>
</dbReference>
<dbReference type="SMART" id="SM00468">
    <property type="entry name" value="PreSET"/>
    <property type="match status" value="1"/>
</dbReference>
<feature type="repeat" description="ANK" evidence="5">
    <location>
        <begin position="209"/>
        <end position="241"/>
    </location>
</feature>
<dbReference type="InterPro" id="IPR001214">
    <property type="entry name" value="SET_dom"/>
</dbReference>
<dbReference type="SUPFAM" id="SSF82199">
    <property type="entry name" value="SET domain"/>
    <property type="match status" value="1"/>
</dbReference>
<dbReference type="InterPro" id="IPR007728">
    <property type="entry name" value="Pre-SET_dom"/>
</dbReference>
<dbReference type="GO" id="GO:0005634">
    <property type="term" value="C:nucleus"/>
    <property type="evidence" value="ECO:0007669"/>
    <property type="project" value="InterPro"/>
</dbReference>
<dbReference type="PANTHER" id="PTHR46307">
    <property type="entry name" value="G9A, ISOFORM B"/>
    <property type="match status" value="1"/>
</dbReference>
<dbReference type="PROSITE" id="PS50867">
    <property type="entry name" value="PRE_SET"/>
    <property type="match status" value="1"/>
</dbReference>
<organism evidence="9 10">
    <name type="scientific">Diploptera punctata</name>
    <name type="common">Pacific beetle cockroach</name>
    <dbReference type="NCBI Taxonomy" id="6984"/>
    <lineage>
        <taxon>Eukaryota</taxon>
        <taxon>Metazoa</taxon>
        <taxon>Ecdysozoa</taxon>
        <taxon>Arthropoda</taxon>
        <taxon>Hexapoda</taxon>
        <taxon>Insecta</taxon>
        <taxon>Pterygota</taxon>
        <taxon>Neoptera</taxon>
        <taxon>Polyneoptera</taxon>
        <taxon>Dictyoptera</taxon>
        <taxon>Blattodea</taxon>
        <taxon>Blaberoidea</taxon>
        <taxon>Blaberidae</taxon>
        <taxon>Diplopterinae</taxon>
        <taxon>Diploptera</taxon>
    </lineage>
</organism>
<dbReference type="GO" id="GO:0000785">
    <property type="term" value="C:chromatin"/>
    <property type="evidence" value="ECO:0007669"/>
    <property type="project" value="TreeGrafter"/>
</dbReference>
<dbReference type="SMART" id="SM00248">
    <property type="entry name" value="ANK"/>
    <property type="match status" value="7"/>
</dbReference>
<keyword evidence="10" id="KW-1185">Reference proteome</keyword>
<dbReference type="InterPro" id="IPR043550">
    <property type="entry name" value="EHMT1/EHMT2"/>
</dbReference>
<protein>
    <submittedName>
        <fullName evidence="9">Uncharacterized protein</fullName>
    </submittedName>
</protein>
<dbReference type="Pfam" id="PF00856">
    <property type="entry name" value="SET"/>
    <property type="match status" value="1"/>
</dbReference>
<feature type="non-terminal residue" evidence="9">
    <location>
        <position position="1"/>
    </location>
</feature>
<feature type="repeat" description="ANK" evidence="5">
    <location>
        <begin position="139"/>
        <end position="171"/>
    </location>
</feature>
<dbReference type="SMART" id="SM00317">
    <property type="entry name" value="SET"/>
    <property type="match status" value="1"/>
</dbReference>
<keyword evidence="2" id="KW-0158">Chromosome</keyword>
<evidence type="ECO:0000256" key="4">
    <source>
        <dbReference type="ARBA" id="ARBA00022691"/>
    </source>
</evidence>
<feature type="repeat" description="ANK" evidence="5">
    <location>
        <begin position="172"/>
        <end position="193"/>
    </location>
</feature>
<dbReference type="GO" id="GO:0032259">
    <property type="term" value="P:methylation"/>
    <property type="evidence" value="ECO:0007669"/>
    <property type="project" value="UniProtKB-KW"/>
</dbReference>
<feature type="domain" description="Pre-SET" evidence="8">
    <location>
        <begin position="398"/>
        <end position="462"/>
    </location>
</feature>
<keyword evidence="3" id="KW-0489">Methyltransferase</keyword>
<comment type="subcellular location">
    <subcellularLocation>
        <location evidence="1">Chromosome</location>
    </subcellularLocation>
</comment>
<accession>A0AAD8EJW1</accession>
<keyword evidence="3" id="KW-0808">Transferase</keyword>
<feature type="non-terminal residue" evidence="9">
    <location>
        <position position="626"/>
    </location>
</feature>
<dbReference type="Pfam" id="PF05033">
    <property type="entry name" value="Pre-SET"/>
    <property type="match status" value="1"/>
</dbReference>
<evidence type="ECO:0000313" key="9">
    <source>
        <dbReference type="EMBL" id="KAJ9592901.1"/>
    </source>
</evidence>
<dbReference type="AlphaFoldDB" id="A0AAD8EJW1"/>
<dbReference type="Pfam" id="PF12796">
    <property type="entry name" value="Ank_2"/>
    <property type="match status" value="2"/>
</dbReference>
<feature type="domain" description="SET" evidence="7">
    <location>
        <begin position="465"/>
        <end position="582"/>
    </location>
</feature>
<feature type="repeat" description="ANK" evidence="5">
    <location>
        <begin position="275"/>
        <end position="307"/>
    </location>
</feature>
<dbReference type="GO" id="GO:0002039">
    <property type="term" value="F:p53 binding"/>
    <property type="evidence" value="ECO:0007669"/>
    <property type="project" value="InterPro"/>
</dbReference>
<dbReference type="Proteomes" id="UP001233999">
    <property type="component" value="Unassembled WGS sequence"/>
</dbReference>
<feature type="repeat" description="ANK" evidence="5">
    <location>
        <begin position="106"/>
        <end position="138"/>
    </location>
</feature>
<evidence type="ECO:0000256" key="5">
    <source>
        <dbReference type="PROSITE-ProRule" id="PRU00023"/>
    </source>
</evidence>
<evidence type="ECO:0000256" key="3">
    <source>
        <dbReference type="ARBA" id="ARBA00022603"/>
    </source>
</evidence>
<dbReference type="PROSITE" id="PS50088">
    <property type="entry name" value="ANK_REPEAT"/>
    <property type="match status" value="6"/>
</dbReference>
<evidence type="ECO:0000256" key="6">
    <source>
        <dbReference type="SAM" id="MobiDB-lite"/>
    </source>
</evidence>
<dbReference type="Gene3D" id="1.25.40.20">
    <property type="entry name" value="Ankyrin repeat-containing domain"/>
    <property type="match status" value="3"/>
</dbReference>
<evidence type="ECO:0000259" key="8">
    <source>
        <dbReference type="PROSITE" id="PS50867"/>
    </source>
</evidence>
<evidence type="ECO:0000259" key="7">
    <source>
        <dbReference type="PROSITE" id="PS50280"/>
    </source>
</evidence>
<evidence type="ECO:0000313" key="10">
    <source>
        <dbReference type="Proteomes" id="UP001233999"/>
    </source>
</evidence>
<dbReference type="PRINTS" id="PR01415">
    <property type="entry name" value="ANKYRIN"/>
</dbReference>
<feature type="repeat" description="ANK" evidence="5">
    <location>
        <begin position="242"/>
        <end position="274"/>
    </location>
</feature>
<keyword evidence="5" id="KW-0040">ANK repeat</keyword>
<dbReference type="SUPFAM" id="SSF48403">
    <property type="entry name" value="Ankyrin repeat"/>
    <property type="match status" value="1"/>
</dbReference>
<reference evidence="9" key="1">
    <citation type="journal article" date="2023" name="IScience">
        <title>Live-bearing cockroach genome reveals convergent evolutionary mechanisms linked to viviparity in insects and beyond.</title>
        <authorList>
            <person name="Fouks B."/>
            <person name="Harrison M.C."/>
            <person name="Mikhailova A.A."/>
            <person name="Marchal E."/>
            <person name="English S."/>
            <person name="Carruthers M."/>
            <person name="Jennings E.C."/>
            <person name="Chiamaka E.L."/>
            <person name="Frigard R.A."/>
            <person name="Pippel M."/>
            <person name="Attardo G.M."/>
            <person name="Benoit J.B."/>
            <person name="Bornberg-Bauer E."/>
            <person name="Tobe S.S."/>
        </authorList>
    </citation>
    <scope>NUCLEOTIDE SEQUENCE</scope>
    <source>
        <strain evidence="9">Stay&amp;Tobe</strain>
    </source>
</reference>
<dbReference type="PANTHER" id="PTHR46307:SF4">
    <property type="entry name" value="G9A, ISOFORM B"/>
    <property type="match status" value="1"/>
</dbReference>
<name>A0AAD8EJW1_DIPPU</name>
<dbReference type="GO" id="GO:0008270">
    <property type="term" value="F:zinc ion binding"/>
    <property type="evidence" value="ECO:0007669"/>
    <property type="project" value="InterPro"/>
</dbReference>
<dbReference type="PROSITE" id="PS50297">
    <property type="entry name" value="ANK_REP_REGION"/>
    <property type="match status" value="5"/>
</dbReference>
<dbReference type="CDD" id="cd10543">
    <property type="entry name" value="SET_EHMT"/>
    <property type="match status" value="1"/>
</dbReference>
<keyword evidence="4" id="KW-0949">S-adenosyl-L-methionine</keyword>
<evidence type="ECO:0000256" key="1">
    <source>
        <dbReference type="ARBA" id="ARBA00004286"/>
    </source>
</evidence>
<comment type="caution">
    <text evidence="9">The sequence shown here is derived from an EMBL/GenBank/DDBJ whole genome shotgun (WGS) entry which is preliminary data.</text>
</comment>
<reference evidence="9" key="2">
    <citation type="submission" date="2023-05" db="EMBL/GenBank/DDBJ databases">
        <authorList>
            <person name="Fouks B."/>
        </authorList>
    </citation>
    <scope>NUCLEOTIDE SEQUENCE</scope>
    <source>
        <strain evidence="9">Stay&amp;Tobe</strain>
        <tissue evidence="9">Testes</tissue>
    </source>
</reference>
<gene>
    <name evidence="9" type="ORF">L9F63_015406</name>
</gene>
<dbReference type="Pfam" id="PF00023">
    <property type="entry name" value="Ank"/>
    <property type="match status" value="2"/>
</dbReference>